<keyword evidence="4 7" id="KW-1133">Transmembrane helix</keyword>
<dbReference type="InterPro" id="IPR003838">
    <property type="entry name" value="ABC3_permease_C"/>
</dbReference>
<feature type="transmembrane region" description="Helical" evidence="7">
    <location>
        <begin position="718"/>
        <end position="741"/>
    </location>
</feature>
<evidence type="ECO:0000259" key="8">
    <source>
        <dbReference type="Pfam" id="PF02687"/>
    </source>
</evidence>
<sequence>MIFHEVYKIYSKNSLKNNKLLKISCIISIVFATAILLFTRVLTDTYSSEVKRNMAITNGGDIKIQNIEYNKYYFTSEQIDKLEELKDKESIDFQLGSSMNTNILSNGMIESTELTVVNNIKMQNTYLKLRNENDIVLSQKTANKLNVNIGDKVFLKLHSSVYDDTYFKVSDIIPKKFSLSTAQKEAEVGQEVVGESYVYLPNETKYNVAYINIINKENVKNIKNEIKNVFKNHFEVRTTDELEQSIIKRISMQLDSINLIGAISLLITGICLCSTFIVFILNRIHDFSTFKALGIKKRSLSFLVFTELMSITIKGIIIGIILGIPITIFYINLQHINLFNISILSIIKNIFISIVIIIIETSIFSLIPISFVKKIPYEGINRDNSMLSSYKFNFIPDIILVIFLTSISFTIYVKSFLGIFFILGLILLDLLVYSLIYALLKMVCLIKKIIKGKYSITFIYLNNDCKTNAFSSSLLTITIIFVLLLFMISEITFAMFSNYEVDNSIKNSIVYQTTLEGKLITDKKLIENDIDYFQYYPIKIDSIESVNNISVNDYIEKIPYENRKDVMNDLNDLSVDLFNTKQTILKSDLEYGNWFKENDKENSIIINNYLHRYLIDYKLGDTIKLRINGKDIDFKVIGFLSPKSLNKGVDLGYININENISPKTLDLSKNQPVIYFFKEKLDNTLLSKLLHNDKYANLEDYNDFAYSMKTYVDDQKSLLLNIIFAVSLSSILLILTSQIIIFIRRVLDYQIMYRVGMSKRKLIKIGLLEMIIVSIIQSILIAIFYELFRFLLISLLQRDYNINYLLILIEFLVVLSINCFIFILAQRNIKLDL</sequence>
<keyword evidence="3 7" id="KW-0812">Transmembrane</keyword>
<evidence type="ECO:0000256" key="6">
    <source>
        <dbReference type="ARBA" id="ARBA00038076"/>
    </source>
</evidence>
<feature type="domain" description="ABC3 transporter permease C-terminal" evidence="8">
    <location>
        <begin position="259"/>
        <end position="376"/>
    </location>
</feature>
<dbReference type="PANTHER" id="PTHR30572:SF4">
    <property type="entry name" value="ABC TRANSPORTER PERMEASE YTRF"/>
    <property type="match status" value="1"/>
</dbReference>
<comment type="similarity">
    <text evidence="6">Belongs to the ABC-4 integral membrane protein family.</text>
</comment>
<evidence type="ECO:0000256" key="3">
    <source>
        <dbReference type="ARBA" id="ARBA00022692"/>
    </source>
</evidence>
<feature type="transmembrane region" description="Helical" evidence="7">
    <location>
        <begin position="302"/>
        <end position="330"/>
    </location>
</feature>
<evidence type="ECO:0000256" key="5">
    <source>
        <dbReference type="ARBA" id="ARBA00023136"/>
    </source>
</evidence>
<evidence type="ECO:0000256" key="7">
    <source>
        <dbReference type="SAM" id="Phobius"/>
    </source>
</evidence>
<feature type="transmembrane region" description="Helical" evidence="7">
    <location>
        <begin position="392"/>
        <end position="413"/>
    </location>
</feature>
<dbReference type="PANTHER" id="PTHR30572">
    <property type="entry name" value="MEMBRANE COMPONENT OF TRANSPORTER-RELATED"/>
    <property type="match status" value="1"/>
</dbReference>
<feature type="transmembrane region" description="Helical" evidence="7">
    <location>
        <begin position="762"/>
        <end position="785"/>
    </location>
</feature>
<dbReference type="EMBL" id="LK933294">
    <property type="protein sequence ID" value="CDT61027.1"/>
    <property type="molecule type" value="Genomic_DNA"/>
</dbReference>
<feature type="transmembrane region" description="Helical" evidence="7">
    <location>
        <begin position="259"/>
        <end position="281"/>
    </location>
</feature>
<dbReference type="RefSeq" id="WP_021390300.1">
    <property type="nucleotide sequence ID" value="NZ_BBYB01000112.1"/>
</dbReference>
<evidence type="ECO:0000256" key="2">
    <source>
        <dbReference type="ARBA" id="ARBA00022475"/>
    </source>
</evidence>
<name>A0A069AIC9_CLODI</name>
<dbReference type="GO" id="GO:0022857">
    <property type="term" value="F:transmembrane transporter activity"/>
    <property type="evidence" value="ECO:0007669"/>
    <property type="project" value="TreeGrafter"/>
</dbReference>
<keyword evidence="5 7" id="KW-0472">Membrane</keyword>
<feature type="transmembrane region" description="Helical" evidence="7">
    <location>
        <begin position="419"/>
        <end position="440"/>
    </location>
</feature>
<accession>A0A069AIC9</accession>
<dbReference type="EMBL" id="LK932411">
    <property type="protein sequence ID" value="CDS89652.1"/>
    <property type="molecule type" value="Genomic_DNA"/>
</dbReference>
<evidence type="ECO:0000313" key="10">
    <source>
        <dbReference type="EMBL" id="CDS89652.1"/>
    </source>
</evidence>
<feature type="transmembrane region" description="Helical" evidence="7">
    <location>
        <begin position="474"/>
        <end position="496"/>
    </location>
</feature>
<dbReference type="GO" id="GO:0005886">
    <property type="term" value="C:plasma membrane"/>
    <property type="evidence" value="ECO:0007669"/>
    <property type="project" value="UniProtKB-SubCell"/>
</dbReference>
<evidence type="ECO:0000313" key="11">
    <source>
        <dbReference type="EMBL" id="CDT61027.1"/>
    </source>
</evidence>
<proteinExistence type="inferred from homology"/>
<dbReference type="Pfam" id="PF02687">
    <property type="entry name" value="FtsX"/>
    <property type="match status" value="1"/>
</dbReference>
<feature type="transmembrane region" description="Helical" evidence="7">
    <location>
        <begin position="20"/>
        <end position="42"/>
    </location>
</feature>
<comment type="subcellular location">
    <subcellularLocation>
        <location evidence="1">Cell membrane</location>
        <topology evidence="1">Multi-pass membrane protein</topology>
    </subcellularLocation>
</comment>
<dbReference type="AlphaFoldDB" id="A0A069AIC9"/>
<gene>
    <name evidence="11" type="ORF">BN1095_600032</name>
    <name evidence="9" type="ORF">BN1096_700301</name>
    <name evidence="10" type="ORF">BN1097_710302</name>
</gene>
<evidence type="ECO:0000256" key="1">
    <source>
        <dbReference type="ARBA" id="ARBA00004651"/>
    </source>
</evidence>
<dbReference type="EMBL" id="LK932525">
    <property type="protein sequence ID" value="CDS89024.1"/>
    <property type="molecule type" value="Genomic_DNA"/>
</dbReference>
<evidence type="ECO:0000313" key="9">
    <source>
        <dbReference type="EMBL" id="CDS89024.1"/>
    </source>
</evidence>
<organism evidence="9">
    <name type="scientific">Clostridioides difficile</name>
    <name type="common">Peptoclostridium difficile</name>
    <dbReference type="NCBI Taxonomy" id="1496"/>
    <lineage>
        <taxon>Bacteria</taxon>
        <taxon>Bacillati</taxon>
        <taxon>Bacillota</taxon>
        <taxon>Clostridia</taxon>
        <taxon>Peptostreptococcales</taxon>
        <taxon>Peptostreptococcaceae</taxon>
        <taxon>Clostridioides</taxon>
    </lineage>
</organism>
<dbReference type="InterPro" id="IPR050250">
    <property type="entry name" value="Macrolide_Exporter_MacB"/>
</dbReference>
<protein>
    <recommendedName>
        <fullName evidence="8">ABC3 transporter permease C-terminal domain-containing protein</fullName>
    </recommendedName>
</protein>
<keyword evidence="2" id="KW-1003">Cell membrane</keyword>
<feature type="transmembrane region" description="Helical" evidence="7">
    <location>
        <begin position="350"/>
        <end position="372"/>
    </location>
</feature>
<evidence type="ECO:0000256" key="4">
    <source>
        <dbReference type="ARBA" id="ARBA00022989"/>
    </source>
</evidence>
<feature type="transmembrane region" description="Helical" evidence="7">
    <location>
        <begin position="805"/>
        <end position="825"/>
    </location>
</feature>
<reference evidence="9" key="1">
    <citation type="submission" date="2014-07" db="EMBL/GenBank/DDBJ databases">
        <authorList>
            <person name="Monot Marc"/>
        </authorList>
    </citation>
    <scope>NUCLEOTIDE SEQUENCE</scope>
    <source>
        <strain evidence="11">7032989</strain>
        <strain evidence="10">7032994</strain>
    </source>
</reference>